<dbReference type="GO" id="GO:0003700">
    <property type="term" value="F:DNA-binding transcription factor activity"/>
    <property type="evidence" value="ECO:0007669"/>
    <property type="project" value="InterPro"/>
</dbReference>
<accession>A0A0R1X4S7</accession>
<dbReference type="Pfam" id="PF12833">
    <property type="entry name" value="HTH_18"/>
    <property type="match status" value="1"/>
</dbReference>
<evidence type="ECO:0000313" key="5">
    <source>
        <dbReference type="EMBL" id="KRM25287.1"/>
    </source>
</evidence>
<keyword evidence="6" id="KW-1185">Reference proteome</keyword>
<gene>
    <name evidence="5" type="ORF">FD32_GL000891</name>
</gene>
<dbReference type="PANTHER" id="PTHR43280:SF2">
    <property type="entry name" value="HTH-TYPE TRANSCRIPTIONAL REGULATOR EXSA"/>
    <property type="match status" value="1"/>
</dbReference>
<evidence type="ECO:0000259" key="4">
    <source>
        <dbReference type="PROSITE" id="PS01124"/>
    </source>
</evidence>
<dbReference type="EMBL" id="AZGM01000129">
    <property type="protein sequence ID" value="KRM25287.1"/>
    <property type="molecule type" value="Genomic_DNA"/>
</dbReference>
<keyword evidence="1" id="KW-0805">Transcription regulation</keyword>
<feature type="domain" description="HTH araC/xylS-type" evidence="4">
    <location>
        <begin position="168"/>
        <end position="266"/>
    </location>
</feature>
<evidence type="ECO:0000256" key="3">
    <source>
        <dbReference type="ARBA" id="ARBA00023163"/>
    </source>
</evidence>
<dbReference type="Gene3D" id="2.60.120.10">
    <property type="entry name" value="Jelly Rolls"/>
    <property type="match status" value="1"/>
</dbReference>
<dbReference type="OrthoDB" id="9799319at2"/>
<keyword evidence="3" id="KW-0804">Transcription</keyword>
<dbReference type="InterPro" id="IPR009057">
    <property type="entry name" value="Homeodomain-like_sf"/>
</dbReference>
<dbReference type="GO" id="GO:0043565">
    <property type="term" value="F:sequence-specific DNA binding"/>
    <property type="evidence" value="ECO:0007669"/>
    <property type="project" value="InterPro"/>
</dbReference>
<protein>
    <recommendedName>
        <fullName evidence="4">HTH araC/xylS-type domain-containing protein</fullName>
    </recommendedName>
</protein>
<evidence type="ECO:0000256" key="2">
    <source>
        <dbReference type="ARBA" id="ARBA00023125"/>
    </source>
</evidence>
<dbReference type="PANTHER" id="PTHR43280">
    <property type="entry name" value="ARAC-FAMILY TRANSCRIPTIONAL REGULATOR"/>
    <property type="match status" value="1"/>
</dbReference>
<dbReference type="InterPro" id="IPR014710">
    <property type="entry name" value="RmlC-like_jellyroll"/>
</dbReference>
<dbReference type="InterPro" id="IPR013096">
    <property type="entry name" value="Cupin_2"/>
</dbReference>
<dbReference type="Pfam" id="PF07883">
    <property type="entry name" value="Cupin_2"/>
    <property type="match status" value="1"/>
</dbReference>
<sequence length="275" mass="31724">MPETHHENIVVNTASGIRFVRSKVTTSGYVPFHWHSSIEIVCVLHGQLRFNISGHSYAVGANQFIIVPSGVVHDVANTPNKAVVMQIPLPALERYVDHPERVNFKNGCHDLPEYHQIVGLISQFDVVEAHETTASRFDSEIILLQILKLLFTKMVSRKRLPADNSRIKEVIVFINGHYRQKLTDAMLAKKFGYNPSYLSRMFKEQTEISLIKYIYEVKINHFYQDIIKTNRPISDLLRKNGLTNQRTARETFKEMFGILPNDLRRQYTKMGARQD</sequence>
<dbReference type="Gene3D" id="1.10.10.60">
    <property type="entry name" value="Homeodomain-like"/>
    <property type="match status" value="2"/>
</dbReference>
<reference evidence="5 6" key="1">
    <citation type="journal article" date="2015" name="Genome Announc.">
        <title>Expanding the biotechnology potential of lactobacilli through comparative genomics of 213 strains and associated genera.</title>
        <authorList>
            <person name="Sun Z."/>
            <person name="Harris H.M."/>
            <person name="McCann A."/>
            <person name="Guo C."/>
            <person name="Argimon S."/>
            <person name="Zhang W."/>
            <person name="Yang X."/>
            <person name="Jeffery I.B."/>
            <person name="Cooney J.C."/>
            <person name="Kagawa T.F."/>
            <person name="Liu W."/>
            <person name="Song Y."/>
            <person name="Salvetti E."/>
            <person name="Wrobel A."/>
            <person name="Rasinkangas P."/>
            <person name="Parkhill J."/>
            <person name="Rea M.C."/>
            <person name="O'Sullivan O."/>
            <person name="Ritari J."/>
            <person name="Douillard F.P."/>
            <person name="Paul Ross R."/>
            <person name="Yang R."/>
            <person name="Briner A.E."/>
            <person name="Felis G.E."/>
            <person name="de Vos W.M."/>
            <person name="Barrangou R."/>
            <person name="Klaenhammer T.R."/>
            <person name="Caufield P.W."/>
            <person name="Cui Y."/>
            <person name="Zhang H."/>
            <person name="O'Toole P.W."/>
        </authorList>
    </citation>
    <scope>NUCLEOTIDE SEQUENCE [LARGE SCALE GENOMIC DNA]</scope>
    <source>
        <strain evidence="5 6">DSM 6035</strain>
    </source>
</reference>
<dbReference type="PROSITE" id="PS01124">
    <property type="entry name" value="HTH_ARAC_FAMILY_2"/>
    <property type="match status" value="1"/>
</dbReference>
<organism evidence="5 6">
    <name type="scientific">Limosilactobacillus panis DSM 6035</name>
    <dbReference type="NCBI Taxonomy" id="1423782"/>
    <lineage>
        <taxon>Bacteria</taxon>
        <taxon>Bacillati</taxon>
        <taxon>Bacillota</taxon>
        <taxon>Bacilli</taxon>
        <taxon>Lactobacillales</taxon>
        <taxon>Lactobacillaceae</taxon>
        <taxon>Limosilactobacillus</taxon>
    </lineage>
</organism>
<dbReference type="SMART" id="SM00342">
    <property type="entry name" value="HTH_ARAC"/>
    <property type="match status" value="1"/>
</dbReference>
<dbReference type="InterPro" id="IPR011051">
    <property type="entry name" value="RmlC_Cupin_sf"/>
</dbReference>
<evidence type="ECO:0000313" key="6">
    <source>
        <dbReference type="Proteomes" id="UP000051412"/>
    </source>
</evidence>
<evidence type="ECO:0000256" key="1">
    <source>
        <dbReference type="ARBA" id="ARBA00023015"/>
    </source>
</evidence>
<dbReference type="InterPro" id="IPR018060">
    <property type="entry name" value="HTH_AraC"/>
</dbReference>
<dbReference type="AlphaFoldDB" id="A0A0R1X4S7"/>
<dbReference type="PATRIC" id="fig|1423782.4.peg.921"/>
<name>A0A0R1X4S7_9LACO</name>
<dbReference type="SUPFAM" id="SSF51182">
    <property type="entry name" value="RmlC-like cupins"/>
    <property type="match status" value="1"/>
</dbReference>
<dbReference type="RefSeq" id="WP_047768491.1">
    <property type="nucleotide sequence ID" value="NZ_AZGM01000129.1"/>
</dbReference>
<comment type="caution">
    <text evidence="5">The sequence shown here is derived from an EMBL/GenBank/DDBJ whole genome shotgun (WGS) entry which is preliminary data.</text>
</comment>
<keyword evidence="2" id="KW-0238">DNA-binding</keyword>
<proteinExistence type="predicted"/>
<dbReference type="SUPFAM" id="SSF46689">
    <property type="entry name" value="Homeodomain-like"/>
    <property type="match status" value="1"/>
</dbReference>
<dbReference type="Proteomes" id="UP000051412">
    <property type="component" value="Unassembled WGS sequence"/>
</dbReference>
<dbReference type="STRING" id="1423782.FD32_GL000891"/>